<feature type="binding site" evidence="15">
    <location>
        <begin position="83"/>
        <end position="84"/>
    </location>
    <ligand>
        <name>NAD(+)</name>
        <dbReference type="ChEBI" id="CHEBI:57540"/>
    </ligand>
</feature>
<evidence type="ECO:0000313" key="19">
    <source>
        <dbReference type="Proteomes" id="UP000637720"/>
    </source>
</evidence>
<dbReference type="Pfam" id="PF01653">
    <property type="entry name" value="DNA_ligase_aden"/>
    <property type="match status" value="1"/>
</dbReference>
<evidence type="ECO:0000256" key="6">
    <source>
        <dbReference type="ARBA" id="ARBA00022723"/>
    </source>
</evidence>
<evidence type="ECO:0000256" key="14">
    <source>
        <dbReference type="ARBA" id="ARBA00060881"/>
    </source>
</evidence>
<dbReference type="PROSITE" id="PS01056">
    <property type="entry name" value="DNA_LIGASE_N2"/>
    <property type="match status" value="1"/>
</dbReference>
<dbReference type="FunFam" id="1.10.150.20:FF:000007">
    <property type="entry name" value="DNA ligase"/>
    <property type="match status" value="1"/>
</dbReference>
<feature type="binding site" evidence="15">
    <location>
        <position position="137"/>
    </location>
    <ligand>
        <name>NAD(+)</name>
        <dbReference type="ChEBI" id="CHEBI:57540"/>
    </ligand>
</feature>
<dbReference type="InterPro" id="IPR012340">
    <property type="entry name" value="NA-bd_OB-fold"/>
</dbReference>
<dbReference type="Pfam" id="PF00533">
    <property type="entry name" value="BRCT"/>
    <property type="match status" value="1"/>
</dbReference>
<dbReference type="InterPro" id="IPR003583">
    <property type="entry name" value="Hlx-hairpin-Hlx_DNA-bd_motif"/>
</dbReference>
<dbReference type="GO" id="GO:0005829">
    <property type="term" value="C:cytosol"/>
    <property type="evidence" value="ECO:0007669"/>
    <property type="project" value="TreeGrafter"/>
</dbReference>
<feature type="binding site" evidence="15">
    <location>
        <position position="114"/>
    </location>
    <ligand>
        <name>NAD(+)</name>
        <dbReference type="ChEBI" id="CHEBI:57540"/>
    </ligand>
</feature>
<keyword evidence="19" id="KW-1185">Reference proteome</keyword>
<evidence type="ECO:0000313" key="18">
    <source>
        <dbReference type="EMBL" id="GGK04354.1"/>
    </source>
</evidence>
<dbReference type="GO" id="GO:0046872">
    <property type="term" value="F:metal ion binding"/>
    <property type="evidence" value="ECO:0007669"/>
    <property type="project" value="UniProtKB-KW"/>
</dbReference>
<dbReference type="CDD" id="cd00114">
    <property type="entry name" value="LIGANc"/>
    <property type="match status" value="1"/>
</dbReference>
<dbReference type="Gene3D" id="3.40.50.10190">
    <property type="entry name" value="BRCT domain"/>
    <property type="match status" value="1"/>
</dbReference>
<dbReference type="Gene3D" id="1.10.287.610">
    <property type="entry name" value="Helix hairpin bin"/>
    <property type="match status" value="1"/>
</dbReference>
<dbReference type="InterPro" id="IPR004149">
    <property type="entry name" value="Znf_DNAligase_C4"/>
</dbReference>
<feature type="binding site" evidence="15">
    <location>
        <position position="428"/>
    </location>
    <ligand>
        <name>Zn(2+)</name>
        <dbReference type="ChEBI" id="CHEBI:29105"/>
    </ligand>
</feature>
<dbReference type="GO" id="GO:0003911">
    <property type="term" value="F:DNA ligase (NAD+) activity"/>
    <property type="evidence" value="ECO:0007669"/>
    <property type="project" value="UniProtKB-UniRule"/>
</dbReference>
<dbReference type="InterPro" id="IPR004150">
    <property type="entry name" value="NAD_DNA_ligase_OB"/>
</dbReference>
<comment type="function">
    <text evidence="1 15">DNA ligase that catalyzes the formation of phosphodiester linkages between 5'-phosphoryl and 3'-hydroxyl groups in double-stranded DNA using NAD as a coenzyme and as the energy source for the reaction. It is essential for DNA replication and repair of damaged DNA.</text>
</comment>
<evidence type="ECO:0000256" key="1">
    <source>
        <dbReference type="ARBA" id="ARBA00004067"/>
    </source>
</evidence>
<evidence type="ECO:0000256" key="15">
    <source>
        <dbReference type="HAMAP-Rule" id="MF_01588"/>
    </source>
</evidence>
<dbReference type="FunFam" id="1.10.150.20:FF:000006">
    <property type="entry name" value="DNA ligase"/>
    <property type="match status" value="1"/>
</dbReference>
<evidence type="ECO:0000256" key="2">
    <source>
        <dbReference type="ARBA" id="ARBA00012722"/>
    </source>
</evidence>
<gene>
    <name evidence="15 18" type="primary">ligA</name>
    <name evidence="18" type="ORF">GCM10007043_18010</name>
</gene>
<dbReference type="NCBIfam" id="TIGR00575">
    <property type="entry name" value="dnlj"/>
    <property type="match status" value="1"/>
</dbReference>
<evidence type="ECO:0000256" key="13">
    <source>
        <dbReference type="ARBA" id="ARBA00034005"/>
    </source>
</evidence>
<evidence type="ECO:0000256" key="5">
    <source>
        <dbReference type="ARBA" id="ARBA00022705"/>
    </source>
</evidence>
<reference evidence="18" key="1">
    <citation type="journal article" date="2014" name="Int. J. Syst. Evol. Microbiol.">
        <title>Complete genome sequence of Corynebacterium casei LMG S-19264T (=DSM 44701T), isolated from a smear-ripened cheese.</title>
        <authorList>
            <consortium name="US DOE Joint Genome Institute (JGI-PGF)"/>
            <person name="Walter F."/>
            <person name="Albersmeier A."/>
            <person name="Kalinowski J."/>
            <person name="Ruckert C."/>
        </authorList>
    </citation>
    <scope>NUCLEOTIDE SEQUENCE</scope>
    <source>
        <strain evidence="18">JCM 14719</strain>
    </source>
</reference>
<keyword evidence="12 15" id="KW-0464">Manganese</keyword>
<dbReference type="Pfam" id="PF22745">
    <property type="entry name" value="Nlig-Ia"/>
    <property type="match status" value="1"/>
</dbReference>
<dbReference type="InterPro" id="IPR018239">
    <property type="entry name" value="DNA_ligase_AS"/>
</dbReference>
<dbReference type="FunFam" id="2.40.50.140:FF:000012">
    <property type="entry name" value="DNA ligase"/>
    <property type="match status" value="1"/>
</dbReference>
<evidence type="ECO:0000256" key="11">
    <source>
        <dbReference type="ARBA" id="ARBA00023204"/>
    </source>
</evidence>
<evidence type="ECO:0000259" key="17">
    <source>
        <dbReference type="PROSITE" id="PS50172"/>
    </source>
</evidence>
<keyword evidence="8 15" id="KW-0862">Zinc</keyword>
<reference evidence="18" key="2">
    <citation type="submission" date="2020-09" db="EMBL/GenBank/DDBJ databases">
        <authorList>
            <person name="Sun Q."/>
            <person name="Ohkuma M."/>
        </authorList>
    </citation>
    <scope>NUCLEOTIDE SEQUENCE</scope>
    <source>
        <strain evidence="18">JCM 14719</strain>
    </source>
</reference>
<feature type="binding site" evidence="15">
    <location>
        <position position="423"/>
    </location>
    <ligand>
        <name>Zn(2+)</name>
        <dbReference type="ChEBI" id="CHEBI:29105"/>
    </ligand>
</feature>
<evidence type="ECO:0000256" key="9">
    <source>
        <dbReference type="ARBA" id="ARBA00022842"/>
    </source>
</evidence>
<dbReference type="RefSeq" id="WP_188817727.1">
    <property type="nucleotide sequence ID" value="NZ_BMOF01000040.1"/>
</dbReference>
<dbReference type="InterPro" id="IPR001679">
    <property type="entry name" value="DNA_ligase"/>
</dbReference>
<evidence type="ECO:0000256" key="16">
    <source>
        <dbReference type="RuleBase" id="RU000618"/>
    </source>
</evidence>
<dbReference type="FunFam" id="1.10.287.610:FF:000002">
    <property type="entry name" value="DNA ligase"/>
    <property type="match status" value="1"/>
</dbReference>
<name>A0A8J3FBE0_9BACI</name>
<keyword evidence="9 15" id="KW-0460">Magnesium</keyword>
<dbReference type="Gene3D" id="6.20.10.30">
    <property type="match status" value="1"/>
</dbReference>
<dbReference type="InterPro" id="IPR001357">
    <property type="entry name" value="BRCT_dom"/>
</dbReference>
<dbReference type="EMBL" id="BMOF01000040">
    <property type="protein sequence ID" value="GGK04354.1"/>
    <property type="molecule type" value="Genomic_DNA"/>
</dbReference>
<keyword evidence="4 15" id="KW-0436">Ligase</keyword>
<dbReference type="SMART" id="SM00292">
    <property type="entry name" value="BRCT"/>
    <property type="match status" value="1"/>
</dbReference>
<dbReference type="InterPro" id="IPR041663">
    <property type="entry name" value="DisA/LigA_HHH"/>
</dbReference>
<dbReference type="Gene3D" id="1.10.150.20">
    <property type="entry name" value="5' to 3' exonuclease, C-terminal subdomain"/>
    <property type="match status" value="2"/>
</dbReference>
<dbReference type="Pfam" id="PF12826">
    <property type="entry name" value="HHH_2"/>
    <property type="match status" value="1"/>
</dbReference>
<dbReference type="PANTHER" id="PTHR23389">
    <property type="entry name" value="CHROMOSOME TRANSMISSION FIDELITY FACTOR 18"/>
    <property type="match status" value="1"/>
</dbReference>
<keyword evidence="10 15" id="KW-0520">NAD</keyword>
<keyword evidence="11 15" id="KW-0234">DNA repair</keyword>
<evidence type="ECO:0000256" key="8">
    <source>
        <dbReference type="ARBA" id="ARBA00022833"/>
    </source>
</evidence>
<comment type="catalytic activity">
    <reaction evidence="13 15 16">
        <text>NAD(+) + (deoxyribonucleotide)n-3'-hydroxyl + 5'-phospho-(deoxyribonucleotide)m = (deoxyribonucleotide)n+m + AMP + beta-nicotinamide D-nucleotide.</text>
        <dbReference type="EC" id="6.5.1.2"/>
    </reaction>
</comment>
<evidence type="ECO:0000256" key="12">
    <source>
        <dbReference type="ARBA" id="ARBA00023211"/>
    </source>
</evidence>
<dbReference type="CDD" id="cd17748">
    <property type="entry name" value="BRCT_DNA_ligase_like"/>
    <property type="match status" value="1"/>
</dbReference>
<comment type="caution">
    <text evidence="18">The sequence shown here is derived from an EMBL/GenBank/DDBJ whole genome shotgun (WGS) entry which is preliminary data.</text>
</comment>
<comment type="cofactor">
    <cofactor evidence="15">
        <name>Mg(2+)</name>
        <dbReference type="ChEBI" id="CHEBI:18420"/>
    </cofactor>
    <cofactor evidence="15">
        <name>Mn(2+)</name>
        <dbReference type="ChEBI" id="CHEBI:29035"/>
    </cofactor>
</comment>
<feature type="binding site" evidence="15">
    <location>
        <position position="311"/>
    </location>
    <ligand>
        <name>NAD(+)</name>
        <dbReference type="ChEBI" id="CHEBI:57540"/>
    </ligand>
</feature>
<keyword evidence="7 15" id="KW-0227">DNA damage</keyword>
<evidence type="ECO:0000256" key="7">
    <source>
        <dbReference type="ARBA" id="ARBA00022763"/>
    </source>
</evidence>
<dbReference type="SUPFAM" id="SSF50249">
    <property type="entry name" value="Nucleic acid-binding proteins"/>
    <property type="match status" value="1"/>
</dbReference>
<evidence type="ECO:0000256" key="3">
    <source>
        <dbReference type="ARBA" id="ARBA00013308"/>
    </source>
</evidence>
<protein>
    <recommendedName>
        <fullName evidence="3 15">DNA ligase</fullName>
        <ecNumber evidence="2 15">6.5.1.2</ecNumber>
    </recommendedName>
    <alternativeName>
        <fullName evidence="15">Polydeoxyribonucleotide synthase [NAD(+)]</fullName>
    </alternativeName>
</protein>
<dbReference type="SMART" id="SM00278">
    <property type="entry name" value="HhH1"/>
    <property type="match status" value="3"/>
</dbReference>
<dbReference type="GO" id="GO:0006260">
    <property type="term" value="P:DNA replication"/>
    <property type="evidence" value="ECO:0007669"/>
    <property type="project" value="UniProtKB-KW"/>
</dbReference>
<evidence type="ECO:0000256" key="4">
    <source>
        <dbReference type="ARBA" id="ARBA00022598"/>
    </source>
</evidence>
<dbReference type="HAMAP" id="MF_01588">
    <property type="entry name" value="DNA_ligase_A"/>
    <property type="match status" value="1"/>
</dbReference>
<accession>A0A8J3FBE0</accession>
<dbReference type="InterPro" id="IPR033136">
    <property type="entry name" value="DNA_ligase_CS"/>
</dbReference>
<dbReference type="Gene3D" id="2.40.50.140">
    <property type="entry name" value="Nucleic acid-binding proteins"/>
    <property type="match status" value="1"/>
</dbReference>
<dbReference type="EC" id="6.5.1.2" evidence="2 15"/>
<dbReference type="PANTHER" id="PTHR23389:SF9">
    <property type="entry name" value="DNA LIGASE"/>
    <property type="match status" value="1"/>
</dbReference>
<feature type="binding site" evidence="15">
    <location>
        <position position="405"/>
    </location>
    <ligand>
        <name>Zn(2+)</name>
        <dbReference type="ChEBI" id="CHEBI:29105"/>
    </ligand>
</feature>
<sequence>MNREEAARRIEALRRQIEEHNYWYYVKDDPKISDAEYDALMRELIELEAAFPDLVTPDSPSQRVGGAPLDAFEKVTHAVPMLSLDNAFDEGDLREFDRRVRSLLGGEAVQYVVEPKIDGLAVTLRYEDGLFVRGATRGDGMTGENITQNLKTIRSLPLRLRRPLTLEVRGEAFMPKAAFERLNREREARGEPLFANPRNAAAGSLRQLDPRVAAERTLDLFVYGLAQIEGEAVATHWEALTLLEELGFKVNPERRRFATIDEVIAHCAEWAARRHDLPYVIDGLVIKVDRFDQQERLGATAKSPRWAIAYKFPAEEAVTVLEDIEVSVGRTGVVTPTAILRPVQLAGTTVKRASLHNEDIIREKGIRLGDHVVVRKAGDIIPEVVAVLAERRTGSERPFSMPTHCPACGSALVRFEGEVALRCVNPSCPAQIVEGLIHFASRDAMNIEGLGERVCQQLFDHGLVRNVADLYFLDRDELLRLERMGPKSADNLLAAIERSKANSLERLVYGLGIRFIGAKAAKSLAQHFGTLDRLMAATFDELLTVPEIGPKMADSVVTYFARPEVRTVIDRLKAAGVNTVYKGPSPAAQAASPFAGKTVVLTGTLASMTRKEAQERIEALGGKVASSVSKKTDLVIAGENAGSKLAKARELGVPVIDEAAFLALLGSDDRA</sequence>
<proteinExistence type="inferred from homology"/>
<feature type="binding site" evidence="15">
    <location>
        <position position="287"/>
    </location>
    <ligand>
        <name>NAD(+)</name>
        <dbReference type="ChEBI" id="CHEBI:57540"/>
    </ligand>
</feature>
<feature type="domain" description="BRCT" evidence="17">
    <location>
        <begin position="589"/>
        <end position="671"/>
    </location>
</feature>
<keyword evidence="6 15" id="KW-0479">Metal-binding</keyword>
<dbReference type="SMART" id="SM00532">
    <property type="entry name" value="LIGANc"/>
    <property type="match status" value="1"/>
</dbReference>
<comment type="similarity">
    <text evidence="14 15">Belongs to the NAD-dependent DNA ligase family. LigA subfamily.</text>
</comment>
<feature type="active site" description="N6-AMP-lysine intermediate" evidence="15">
    <location>
        <position position="116"/>
    </location>
</feature>
<dbReference type="GO" id="GO:0003677">
    <property type="term" value="F:DNA binding"/>
    <property type="evidence" value="ECO:0007669"/>
    <property type="project" value="InterPro"/>
</dbReference>
<dbReference type="GO" id="GO:0006281">
    <property type="term" value="P:DNA repair"/>
    <property type="evidence" value="ECO:0007669"/>
    <property type="project" value="UniProtKB-KW"/>
</dbReference>
<dbReference type="SUPFAM" id="SSF47781">
    <property type="entry name" value="RuvA domain 2-like"/>
    <property type="match status" value="1"/>
</dbReference>
<evidence type="ECO:0000256" key="10">
    <source>
        <dbReference type="ARBA" id="ARBA00023027"/>
    </source>
</evidence>
<dbReference type="PROSITE" id="PS50172">
    <property type="entry name" value="BRCT"/>
    <property type="match status" value="1"/>
</dbReference>
<dbReference type="NCBIfam" id="NF005932">
    <property type="entry name" value="PRK07956.1"/>
    <property type="match status" value="1"/>
</dbReference>
<organism evidence="18 19">
    <name type="scientific">Calditerricola satsumensis</name>
    <dbReference type="NCBI Taxonomy" id="373054"/>
    <lineage>
        <taxon>Bacteria</taxon>
        <taxon>Bacillati</taxon>
        <taxon>Bacillota</taxon>
        <taxon>Bacilli</taxon>
        <taxon>Bacillales</taxon>
        <taxon>Bacillaceae</taxon>
        <taxon>Calditerricola</taxon>
    </lineage>
</organism>
<dbReference type="InterPro" id="IPR013839">
    <property type="entry name" value="DNAligase_adenylation"/>
</dbReference>
<dbReference type="PIRSF" id="PIRSF001604">
    <property type="entry name" value="LigA"/>
    <property type="match status" value="1"/>
</dbReference>
<dbReference type="Pfam" id="PF03119">
    <property type="entry name" value="DNA_ligase_ZBD"/>
    <property type="match status" value="1"/>
</dbReference>
<dbReference type="AlphaFoldDB" id="A0A8J3FBE0"/>
<dbReference type="SUPFAM" id="SSF52113">
    <property type="entry name" value="BRCT domain"/>
    <property type="match status" value="1"/>
</dbReference>
<dbReference type="Pfam" id="PF03120">
    <property type="entry name" value="OB_DNA_ligase"/>
    <property type="match status" value="1"/>
</dbReference>
<feature type="binding site" evidence="15">
    <location>
        <begin position="34"/>
        <end position="38"/>
    </location>
    <ligand>
        <name>NAD(+)</name>
        <dbReference type="ChEBI" id="CHEBI:57540"/>
    </ligand>
</feature>
<feature type="binding site" evidence="15">
    <location>
        <position position="171"/>
    </location>
    <ligand>
        <name>NAD(+)</name>
        <dbReference type="ChEBI" id="CHEBI:57540"/>
    </ligand>
</feature>
<dbReference type="SUPFAM" id="SSF56091">
    <property type="entry name" value="DNA ligase/mRNA capping enzyme, catalytic domain"/>
    <property type="match status" value="1"/>
</dbReference>
<dbReference type="InterPro" id="IPR013840">
    <property type="entry name" value="DNAligase_N"/>
</dbReference>
<dbReference type="FunFam" id="3.40.50.10190:FF:000054">
    <property type="entry name" value="DNA ligase"/>
    <property type="match status" value="1"/>
</dbReference>
<dbReference type="InterPro" id="IPR036420">
    <property type="entry name" value="BRCT_dom_sf"/>
</dbReference>
<dbReference type="FunFam" id="3.30.470.30:FF:000001">
    <property type="entry name" value="DNA ligase"/>
    <property type="match status" value="1"/>
</dbReference>
<dbReference type="Proteomes" id="UP000637720">
    <property type="component" value="Unassembled WGS sequence"/>
</dbReference>
<dbReference type="PROSITE" id="PS01055">
    <property type="entry name" value="DNA_LIGASE_N1"/>
    <property type="match status" value="1"/>
</dbReference>
<dbReference type="Gene3D" id="3.30.470.30">
    <property type="entry name" value="DNA ligase/mRNA capping enzyme"/>
    <property type="match status" value="1"/>
</dbReference>
<feature type="binding site" evidence="15">
    <location>
        <position position="408"/>
    </location>
    <ligand>
        <name>Zn(2+)</name>
        <dbReference type="ChEBI" id="CHEBI:29105"/>
    </ligand>
</feature>
<keyword evidence="5 15" id="KW-0235">DNA replication</keyword>
<dbReference type="Pfam" id="PF14520">
    <property type="entry name" value="HHH_5"/>
    <property type="match status" value="1"/>
</dbReference>
<dbReference type="InterPro" id="IPR010994">
    <property type="entry name" value="RuvA_2-like"/>
</dbReference>